<feature type="domain" description="Peptidase S8/S53" evidence="9">
    <location>
        <begin position="179"/>
        <end position="460"/>
    </location>
</feature>
<evidence type="ECO:0000256" key="5">
    <source>
        <dbReference type="ARBA" id="ARBA00022825"/>
    </source>
</evidence>
<evidence type="ECO:0000256" key="8">
    <source>
        <dbReference type="SAM" id="SignalP"/>
    </source>
</evidence>
<evidence type="ECO:0000256" key="7">
    <source>
        <dbReference type="SAM" id="MobiDB-lite"/>
    </source>
</evidence>
<dbReference type="CDD" id="cd04848">
    <property type="entry name" value="Peptidases_S8_Autotransporter_serine_protease_like"/>
    <property type="match status" value="1"/>
</dbReference>
<dbReference type="InterPro" id="IPR015500">
    <property type="entry name" value="Peptidase_S8_subtilisin-rel"/>
</dbReference>
<comment type="caution">
    <text evidence="10">The sequence shown here is derived from an EMBL/GenBank/DDBJ whole genome shotgun (WGS) entry which is preliminary data.</text>
</comment>
<keyword evidence="5 6" id="KW-0720">Serine protease</keyword>
<dbReference type="PANTHER" id="PTHR43806:SF11">
    <property type="entry name" value="CEREVISIN-RELATED"/>
    <property type="match status" value="1"/>
</dbReference>
<dbReference type="GO" id="GO:0006508">
    <property type="term" value="P:proteolysis"/>
    <property type="evidence" value="ECO:0007669"/>
    <property type="project" value="UniProtKB-KW"/>
</dbReference>
<dbReference type="RefSeq" id="WP_183474789.1">
    <property type="nucleotide sequence ID" value="NZ_JACIBX010000013.1"/>
</dbReference>
<accession>A0ABR6HRX5</accession>
<reference evidence="10 11" key="1">
    <citation type="submission" date="2020-08" db="EMBL/GenBank/DDBJ databases">
        <title>Genomic Encyclopedia of Type Strains, Phase III (KMG-III): the genomes of soil and plant-associated and newly described type strains.</title>
        <authorList>
            <person name="Whitman W."/>
        </authorList>
    </citation>
    <scope>NUCLEOTIDE SEQUENCE [LARGE SCALE GENOMIC DNA]</scope>
    <source>
        <strain evidence="10 11">CECT 8572</strain>
    </source>
</reference>
<feature type="chain" id="PRO_5046343560" evidence="8">
    <location>
        <begin position="22"/>
        <end position="811"/>
    </location>
</feature>
<dbReference type="Proteomes" id="UP000576152">
    <property type="component" value="Unassembled WGS sequence"/>
</dbReference>
<dbReference type="PROSITE" id="PS00138">
    <property type="entry name" value="SUBTILASE_SER"/>
    <property type="match status" value="1"/>
</dbReference>
<gene>
    <name evidence="10" type="ORF">FHS00_002901</name>
</gene>
<dbReference type="EMBL" id="JACIBX010000013">
    <property type="protein sequence ID" value="MBB3713299.1"/>
    <property type="molecule type" value="Genomic_DNA"/>
</dbReference>
<evidence type="ECO:0000313" key="11">
    <source>
        <dbReference type="Proteomes" id="UP000576152"/>
    </source>
</evidence>
<keyword evidence="3 8" id="KW-0732">Signal</keyword>
<dbReference type="PROSITE" id="PS51892">
    <property type="entry name" value="SUBTILASE"/>
    <property type="match status" value="1"/>
</dbReference>
<feature type="active site" description="Charge relay system" evidence="6">
    <location>
        <position position="188"/>
    </location>
</feature>
<evidence type="ECO:0000256" key="4">
    <source>
        <dbReference type="ARBA" id="ARBA00022801"/>
    </source>
</evidence>
<organism evidence="10 11">
    <name type="scientific">Limimaricola variabilis</name>
    <dbReference type="NCBI Taxonomy" id="1492771"/>
    <lineage>
        <taxon>Bacteria</taxon>
        <taxon>Pseudomonadati</taxon>
        <taxon>Pseudomonadota</taxon>
        <taxon>Alphaproteobacteria</taxon>
        <taxon>Rhodobacterales</taxon>
        <taxon>Paracoccaceae</taxon>
        <taxon>Limimaricola</taxon>
    </lineage>
</organism>
<dbReference type="PROSITE" id="PS00137">
    <property type="entry name" value="SUBTILASE_HIS"/>
    <property type="match status" value="1"/>
</dbReference>
<dbReference type="Pfam" id="PF00082">
    <property type="entry name" value="Peptidase_S8"/>
    <property type="match status" value="1"/>
</dbReference>
<evidence type="ECO:0000259" key="9">
    <source>
        <dbReference type="Pfam" id="PF00082"/>
    </source>
</evidence>
<dbReference type="InterPro" id="IPR034061">
    <property type="entry name" value="Peptidases_S8_Autotransporter"/>
</dbReference>
<dbReference type="SUPFAM" id="SSF52743">
    <property type="entry name" value="Subtilisin-like"/>
    <property type="match status" value="1"/>
</dbReference>
<dbReference type="Gene3D" id="3.40.50.200">
    <property type="entry name" value="Peptidase S8/S53 domain"/>
    <property type="match status" value="1"/>
</dbReference>
<dbReference type="InterPro" id="IPR050131">
    <property type="entry name" value="Peptidase_S8_subtilisin-like"/>
</dbReference>
<evidence type="ECO:0000313" key="10">
    <source>
        <dbReference type="EMBL" id="MBB3713299.1"/>
    </source>
</evidence>
<feature type="signal peptide" evidence="8">
    <location>
        <begin position="1"/>
        <end position="21"/>
    </location>
</feature>
<dbReference type="PRINTS" id="PR00723">
    <property type="entry name" value="SUBTILISIN"/>
</dbReference>
<proteinExistence type="inferred from homology"/>
<sequence>MENKIVPVLLTSALPRALSLAGVFSLAWGSGPAAQPSAQTTRYASPYQAEVLRYAPASQSPASSPAADNMGMLLLGLGLAVGAVAGLAGGGSSGSVGTVTPSDPPPPTRPAPPPSTPPDSSSPPVTSPQPETPFPPAGGQPFESHPIDQTPWQRSPEFERNYGLDLINAEHRYADGASGHGTLVAIFDTGAKLDHPDLAPRIDHARSWNYFTNTQGVNDIDGHGTHVASIVAGARNGRGAHGVAFEADLMILKGLPDAGTKTTPDARAIFADAQLRASAAGAAAINHSWSFVDSQGHSLTIDQFPTAPDLQRFYGTDLLAALDRSAGDGLVSVFATANDGYNQPSVTAGAAIHMSEAVRRHTLAVTAIDEAGAITNWANRCGQARDFCLAAPGDRIEAAGIRSETAIYSGTSMAAPHVAGAVALLKSNFPELTGGEITTILLETARDAGAPGPDNVYGRGILDLQNAVAPQGQIRIPAGDTIHDPAHELSQSGIASGGALGRALKGATQNRAIMVSDVYDRGYGMRLSGLVEADGAAALNTRGLRAFTQKPINGPIAVSGSRELHIGGAEGWADGDALTMPYASLLDATRLSYTDRIGDYELSISSTGAEKGVAFATASLGFEAAGGGVRLELGSLRERGALLGAEVSGAMGEDIMTRTHFASLGLDLALSAETELVLNGAWGRSSFASDGILQSGEDITTTSLAVGLATTDFMAPGDRVTIGLSRNLSIGGGKIGLDMPVTMAASTGTVRSEAILRETSYVEMEDTLAPTDLQIGYSRAIGSGRLAGGAIWRLNEGDGAAALSVGYTLRF</sequence>
<dbReference type="InterPro" id="IPR036852">
    <property type="entry name" value="Peptidase_S8/S53_dom_sf"/>
</dbReference>
<dbReference type="InterPro" id="IPR000209">
    <property type="entry name" value="Peptidase_S8/S53_dom"/>
</dbReference>
<protein>
    <submittedName>
        <fullName evidence="10">Subtilisin family serine protease</fullName>
    </submittedName>
</protein>
<keyword evidence="4 6" id="KW-0378">Hydrolase</keyword>
<keyword evidence="11" id="KW-1185">Reference proteome</keyword>
<feature type="active site" description="Charge relay system" evidence="6">
    <location>
        <position position="223"/>
    </location>
</feature>
<feature type="active site" description="Charge relay system" evidence="6">
    <location>
        <position position="412"/>
    </location>
</feature>
<dbReference type="PANTHER" id="PTHR43806">
    <property type="entry name" value="PEPTIDASE S8"/>
    <property type="match status" value="1"/>
</dbReference>
<comment type="similarity">
    <text evidence="1 6">Belongs to the peptidase S8 family.</text>
</comment>
<evidence type="ECO:0000256" key="6">
    <source>
        <dbReference type="PROSITE-ProRule" id="PRU01240"/>
    </source>
</evidence>
<name>A0ABR6HRX5_9RHOB</name>
<evidence type="ECO:0000256" key="1">
    <source>
        <dbReference type="ARBA" id="ARBA00011073"/>
    </source>
</evidence>
<dbReference type="InterPro" id="IPR023828">
    <property type="entry name" value="Peptidase_S8_Ser-AS"/>
</dbReference>
<feature type="region of interest" description="Disordered" evidence="7">
    <location>
        <begin position="91"/>
        <end position="154"/>
    </location>
</feature>
<feature type="compositionally biased region" description="Pro residues" evidence="7">
    <location>
        <begin position="102"/>
        <end position="138"/>
    </location>
</feature>
<dbReference type="GO" id="GO:0008233">
    <property type="term" value="F:peptidase activity"/>
    <property type="evidence" value="ECO:0007669"/>
    <property type="project" value="UniProtKB-KW"/>
</dbReference>
<dbReference type="InterPro" id="IPR022398">
    <property type="entry name" value="Peptidase_S8_His-AS"/>
</dbReference>
<keyword evidence="2 6" id="KW-0645">Protease</keyword>
<evidence type="ECO:0000256" key="3">
    <source>
        <dbReference type="ARBA" id="ARBA00022729"/>
    </source>
</evidence>
<evidence type="ECO:0000256" key="2">
    <source>
        <dbReference type="ARBA" id="ARBA00022670"/>
    </source>
</evidence>